<organism evidence="1 2">
    <name type="scientific">Pseudoponticoccus marisrubri</name>
    <dbReference type="NCBI Taxonomy" id="1685382"/>
    <lineage>
        <taxon>Bacteria</taxon>
        <taxon>Pseudomonadati</taxon>
        <taxon>Pseudomonadota</taxon>
        <taxon>Alphaproteobacteria</taxon>
        <taxon>Rhodobacterales</taxon>
        <taxon>Roseobacteraceae</taxon>
        <taxon>Pseudoponticoccus</taxon>
    </lineage>
</organism>
<evidence type="ECO:0000313" key="2">
    <source>
        <dbReference type="Proteomes" id="UP000054396"/>
    </source>
</evidence>
<dbReference type="Pfam" id="PF20107">
    <property type="entry name" value="DUF6497"/>
    <property type="match status" value="1"/>
</dbReference>
<gene>
    <name evidence="1" type="ORF">AVJ23_05535</name>
</gene>
<name>A0A0W7WN63_9RHOB</name>
<keyword evidence="2" id="KW-1185">Reference proteome</keyword>
<dbReference type="AlphaFoldDB" id="A0A0W7WN63"/>
<dbReference type="STRING" id="1685382.AVJ23_05535"/>
<sequence>MLEEGTTYRFRYIAPAIAEEGVDFLAVAGDMEALCTTQALPYLARQGHDAERVVITLMQEPVDFGVMSPGVTQFFESYEVREGRCIWEAF</sequence>
<dbReference type="InterPro" id="IPR045467">
    <property type="entry name" value="DUF6497"/>
</dbReference>
<accession>A0A0W7WN63</accession>
<dbReference type="EMBL" id="LPXO01000002">
    <property type="protein sequence ID" value="KUF12037.1"/>
    <property type="molecule type" value="Genomic_DNA"/>
</dbReference>
<dbReference type="Proteomes" id="UP000054396">
    <property type="component" value="Unassembled WGS sequence"/>
</dbReference>
<proteinExistence type="predicted"/>
<comment type="caution">
    <text evidence="1">The sequence shown here is derived from an EMBL/GenBank/DDBJ whole genome shotgun (WGS) entry which is preliminary data.</text>
</comment>
<evidence type="ECO:0000313" key="1">
    <source>
        <dbReference type="EMBL" id="KUF12037.1"/>
    </source>
</evidence>
<reference evidence="1 2" key="1">
    <citation type="submission" date="2015-12" db="EMBL/GenBank/DDBJ databases">
        <authorList>
            <person name="Shamseldin A."/>
            <person name="Moawad H."/>
            <person name="Abd El-Rahim W.M."/>
            <person name="Sadowsky M.J."/>
        </authorList>
    </citation>
    <scope>NUCLEOTIDE SEQUENCE [LARGE SCALE GENOMIC DNA]</scope>
    <source>
        <strain evidence="1 2">SJ5A-1</strain>
    </source>
</reference>
<protein>
    <submittedName>
        <fullName evidence="1">Uncharacterized protein</fullName>
    </submittedName>
</protein>